<name>A0A378Y0T3_PAEPO</name>
<keyword evidence="1" id="KW-1133">Transmembrane helix</keyword>
<feature type="transmembrane region" description="Helical" evidence="1">
    <location>
        <begin position="34"/>
        <end position="51"/>
    </location>
</feature>
<evidence type="ECO:0000313" key="3">
    <source>
        <dbReference type="Proteomes" id="UP000254400"/>
    </source>
</evidence>
<reference evidence="2 3" key="1">
    <citation type="submission" date="2018-06" db="EMBL/GenBank/DDBJ databases">
        <authorList>
            <consortium name="Pathogen Informatics"/>
            <person name="Doyle S."/>
        </authorList>
    </citation>
    <scope>NUCLEOTIDE SEQUENCE [LARGE SCALE GENOMIC DNA]</scope>
    <source>
        <strain evidence="2 3">NCTC10343</strain>
    </source>
</reference>
<dbReference type="PROSITE" id="PS51257">
    <property type="entry name" value="PROKAR_LIPOPROTEIN"/>
    <property type="match status" value="1"/>
</dbReference>
<keyword evidence="1" id="KW-0812">Transmembrane</keyword>
<dbReference type="Proteomes" id="UP000254400">
    <property type="component" value="Unassembled WGS sequence"/>
</dbReference>
<keyword evidence="1" id="KW-0472">Membrane</keyword>
<protein>
    <recommendedName>
        <fullName evidence="4">Lipoprotein</fullName>
    </recommendedName>
</protein>
<proteinExistence type="predicted"/>
<feature type="transmembrane region" description="Helical" evidence="1">
    <location>
        <begin position="7"/>
        <end position="28"/>
    </location>
</feature>
<evidence type="ECO:0000256" key="1">
    <source>
        <dbReference type="SAM" id="Phobius"/>
    </source>
</evidence>
<evidence type="ECO:0008006" key="4">
    <source>
        <dbReference type="Google" id="ProtNLM"/>
    </source>
</evidence>
<organism evidence="2 3">
    <name type="scientific">Paenibacillus polymyxa</name>
    <name type="common">Bacillus polymyxa</name>
    <dbReference type="NCBI Taxonomy" id="1406"/>
    <lineage>
        <taxon>Bacteria</taxon>
        <taxon>Bacillati</taxon>
        <taxon>Bacillota</taxon>
        <taxon>Bacilli</taxon>
        <taxon>Bacillales</taxon>
        <taxon>Paenibacillaceae</taxon>
        <taxon>Paenibacillus</taxon>
    </lineage>
</organism>
<dbReference type="AlphaFoldDB" id="A0A378Y0T3"/>
<dbReference type="EMBL" id="UGSC01000001">
    <property type="protein sequence ID" value="SUA70333.1"/>
    <property type="molecule type" value="Genomic_DNA"/>
</dbReference>
<sequence>MTNSKAMLTRTLSVIVFIIGCVLLGINNTSLPSFIPYAFIFISVITFVASMRK</sequence>
<accession>A0A378Y0T3</accession>
<evidence type="ECO:0000313" key="2">
    <source>
        <dbReference type="EMBL" id="SUA70333.1"/>
    </source>
</evidence>
<gene>
    <name evidence="2" type="ORF">NCTC10343_03204</name>
</gene>